<feature type="region of interest" description="Disordered" evidence="6">
    <location>
        <begin position="413"/>
        <end position="439"/>
    </location>
</feature>
<feature type="region of interest" description="Disordered" evidence="6">
    <location>
        <begin position="247"/>
        <end position="314"/>
    </location>
</feature>
<evidence type="ECO:0000256" key="5">
    <source>
        <dbReference type="ARBA" id="ARBA00022840"/>
    </source>
</evidence>
<dbReference type="PROSITE" id="PS51194">
    <property type="entry name" value="HELICASE_CTER"/>
    <property type="match status" value="1"/>
</dbReference>
<dbReference type="SUPFAM" id="SSF52540">
    <property type="entry name" value="P-loop containing nucleoside triphosphate hydrolases"/>
    <property type="match status" value="1"/>
</dbReference>
<dbReference type="EC" id="3.6.4.13" evidence="1"/>
<dbReference type="AlphaFoldDB" id="A0A7X9IKM9"/>
<reference evidence="8 9" key="1">
    <citation type="journal article" date="2020" name="Biotechnol. Biofuels">
        <title>New insights from the biogas microbiome by comprehensive genome-resolved metagenomics of nearly 1600 species originating from multiple anaerobic digesters.</title>
        <authorList>
            <person name="Campanaro S."/>
            <person name="Treu L."/>
            <person name="Rodriguez-R L.M."/>
            <person name="Kovalovszki A."/>
            <person name="Ziels R.M."/>
            <person name="Maus I."/>
            <person name="Zhu X."/>
            <person name="Kougias P.G."/>
            <person name="Basile A."/>
            <person name="Luo G."/>
            <person name="Schluter A."/>
            <person name="Konstantinidis K.T."/>
            <person name="Angelidaki I."/>
        </authorList>
    </citation>
    <scope>NUCLEOTIDE SEQUENCE [LARGE SCALE GENOMIC DNA]</scope>
    <source>
        <strain evidence="8">AS27yjCOA_65</strain>
    </source>
</reference>
<accession>A0A7X9IKM9</accession>
<dbReference type="PANTHER" id="PTHR47963:SF8">
    <property type="entry name" value="ATP-DEPENDENT RNA HELICASE DEAD"/>
    <property type="match status" value="1"/>
</dbReference>
<feature type="compositionally biased region" description="Basic and acidic residues" evidence="6">
    <location>
        <begin position="247"/>
        <end position="296"/>
    </location>
</feature>
<keyword evidence="2" id="KW-0547">Nucleotide-binding</keyword>
<evidence type="ECO:0000256" key="6">
    <source>
        <dbReference type="SAM" id="MobiDB-lite"/>
    </source>
</evidence>
<gene>
    <name evidence="8" type="ORF">GYA55_03085</name>
</gene>
<sequence length="439" mass="48717">MQDETITIEETEQRNTNSTAASNVVHYYVEVGGDLLAKPSALCDLIESEAGKACLVFCNTPSDADFIEVLLKKRGVRVRKLIGHISQAKLSSSIEQIRNEEIQVLVVTDVAAQGLRLRDFELCIIHATHSDPEIYLERTGQTGDNEGGPAKVVSLVGPLDITHFHYIKKIVQITIEKLDLPDASKLAGARLERIRQDALKRNAMNNEKIASLVPLILEDSNRQEIVAYLLQNTLEVLPALSPAAEAKESFEEGKGNSRYNRNDRGSRGSDRSDRDERNGRGRRGSESRGRSQSRDEEDHDNSYGNYDQQKDDRNFIPPKREIRLYIGHGTASGFGKEKFMEILANNSNTPAEEVKRFSERPHYCFVDLSEEFAQSTIDSLSGISIDGGSPLFIKKAIQIPVPRDDTASINIVSEDGDLSPMPETVSDATETSEVIDTES</sequence>
<dbReference type="InterPro" id="IPR050547">
    <property type="entry name" value="DEAD_box_RNA_helicases"/>
</dbReference>
<evidence type="ECO:0000313" key="8">
    <source>
        <dbReference type="EMBL" id="NMC62130.1"/>
    </source>
</evidence>
<keyword evidence="3" id="KW-0378">Hydrolase</keyword>
<dbReference type="GO" id="GO:0003723">
    <property type="term" value="F:RNA binding"/>
    <property type="evidence" value="ECO:0007669"/>
    <property type="project" value="TreeGrafter"/>
</dbReference>
<evidence type="ECO:0000256" key="2">
    <source>
        <dbReference type="ARBA" id="ARBA00022741"/>
    </source>
</evidence>
<dbReference type="EMBL" id="JAAZON010000118">
    <property type="protein sequence ID" value="NMC62130.1"/>
    <property type="molecule type" value="Genomic_DNA"/>
</dbReference>
<evidence type="ECO:0000259" key="7">
    <source>
        <dbReference type="PROSITE" id="PS51194"/>
    </source>
</evidence>
<dbReference type="GO" id="GO:0016787">
    <property type="term" value="F:hydrolase activity"/>
    <property type="evidence" value="ECO:0007669"/>
    <property type="project" value="UniProtKB-KW"/>
</dbReference>
<evidence type="ECO:0000256" key="3">
    <source>
        <dbReference type="ARBA" id="ARBA00022801"/>
    </source>
</evidence>
<dbReference type="InterPro" id="IPR001650">
    <property type="entry name" value="Helicase_C-like"/>
</dbReference>
<dbReference type="GO" id="GO:0003724">
    <property type="term" value="F:RNA helicase activity"/>
    <property type="evidence" value="ECO:0007669"/>
    <property type="project" value="UniProtKB-EC"/>
</dbReference>
<dbReference type="InterPro" id="IPR012677">
    <property type="entry name" value="Nucleotide-bd_a/b_plait_sf"/>
</dbReference>
<dbReference type="PANTHER" id="PTHR47963">
    <property type="entry name" value="DEAD-BOX ATP-DEPENDENT RNA HELICASE 47, MITOCHONDRIAL"/>
    <property type="match status" value="1"/>
</dbReference>
<dbReference type="Gene3D" id="3.40.50.300">
    <property type="entry name" value="P-loop containing nucleotide triphosphate hydrolases"/>
    <property type="match status" value="1"/>
</dbReference>
<evidence type="ECO:0000256" key="1">
    <source>
        <dbReference type="ARBA" id="ARBA00012552"/>
    </source>
</evidence>
<organism evidence="8 9">
    <name type="scientific">SAR324 cluster bacterium</name>
    <dbReference type="NCBI Taxonomy" id="2024889"/>
    <lineage>
        <taxon>Bacteria</taxon>
        <taxon>Deltaproteobacteria</taxon>
        <taxon>SAR324 cluster</taxon>
    </lineage>
</organism>
<feature type="domain" description="Helicase C-terminal" evidence="7">
    <location>
        <begin position="23"/>
        <end position="186"/>
    </location>
</feature>
<keyword evidence="5" id="KW-0067">ATP-binding</keyword>
<name>A0A7X9IKM9_9DELT</name>
<protein>
    <recommendedName>
        <fullName evidence="1">RNA helicase</fullName>
        <ecNumber evidence="1">3.6.4.13</ecNumber>
    </recommendedName>
</protein>
<dbReference type="Gene3D" id="3.30.70.330">
    <property type="match status" value="1"/>
</dbReference>
<dbReference type="GO" id="GO:0005524">
    <property type="term" value="F:ATP binding"/>
    <property type="evidence" value="ECO:0007669"/>
    <property type="project" value="UniProtKB-KW"/>
</dbReference>
<evidence type="ECO:0000256" key="4">
    <source>
        <dbReference type="ARBA" id="ARBA00022806"/>
    </source>
</evidence>
<dbReference type="Pfam" id="PF00271">
    <property type="entry name" value="Helicase_C"/>
    <property type="match status" value="1"/>
</dbReference>
<keyword evidence="4" id="KW-0347">Helicase</keyword>
<comment type="caution">
    <text evidence="8">The sequence shown here is derived from an EMBL/GenBank/DDBJ whole genome shotgun (WGS) entry which is preliminary data.</text>
</comment>
<proteinExistence type="predicted"/>
<dbReference type="Proteomes" id="UP000524246">
    <property type="component" value="Unassembled WGS sequence"/>
</dbReference>
<evidence type="ECO:0000313" key="9">
    <source>
        <dbReference type="Proteomes" id="UP000524246"/>
    </source>
</evidence>
<dbReference type="InterPro" id="IPR027417">
    <property type="entry name" value="P-loop_NTPase"/>
</dbReference>